<keyword evidence="4" id="KW-0249">Electron transport</keyword>
<feature type="domain" description="Cytochrome c" evidence="7">
    <location>
        <begin position="90"/>
        <end position="167"/>
    </location>
</feature>
<keyword evidence="9" id="KW-1185">Reference proteome</keyword>
<protein>
    <submittedName>
        <fullName evidence="8">C-type cytochrome</fullName>
    </submittedName>
</protein>
<evidence type="ECO:0000256" key="5">
    <source>
        <dbReference type="ARBA" id="ARBA00023004"/>
    </source>
</evidence>
<dbReference type="PANTHER" id="PTHR33751">
    <property type="entry name" value="CBB3-TYPE CYTOCHROME C OXIDASE SUBUNIT FIXP"/>
    <property type="match status" value="1"/>
</dbReference>
<dbReference type="InterPro" id="IPR009056">
    <property type="entry name" value="Cyt_c-like_dom"/>
</dbReference>
<comment type="caution">
    <text evidence="8">The sequence shown here is derived from an EMBL/GenBank/DDBJ whole genome shotgun (WGS) entry which is preliminary data.</text>
</comment>
<keyword evidence="1" id="KW-0813">Transport</keyword>
<evidence type="ECO:0000256" key="6">
    <source>
        <dbReference type="PROSITE-ProRule" id="PRU00433"/>
    </source>
</evidence>
<evidence type="ECO:0000256" key="2">
    <source>
        <dbReference type="ARBA" id="ARBA00022617"/>
    </source>
</evidence>
<dbReference type="RefSeq" id="WP_285867257.1">
    <property type="nucleotide sequence ID" value="NZ_JARFYM010000003.1"/>
</dbReference>
<evidence type="ECO:0000256" key="3">
    <source>
        <dbReference type="ARBA" id="ARBA00022723"/>
    </source>
</evidence>
<dbReference type="EMBL" id="JARFYM010000003">
    <property type="protein sequence ID" value="MDL2398412.1"/>
    <property type="molecule type" value="Genomic_DNA"/>
</dbReference>
<organism evidence="8 9">
    <name type="scientific">Rhizobium mayense</name>
    <dbReference type="NCBI Taxonomy" id="1312184"/>
    <lineage>
        <taxon>Bacteria</taxon>
        <taxon>Pseudomonadati</taxon>
        <taxon>Pseudomonadota</taxon>
        <taxon>Alphaproteobacteria</taxon>
        <taxon>Hyphomicrobiales</taxon>
        <taxon>Rhizobiaceae</taxon>
        <taxon>Rhizobium/Agrobacterium group</taxon>
        <taxon>Rhizobium</taxon>
    </lineage>
</organism>
<keyword evidence="5 6" id="KW-0408">Iron</keyword>
<evidence type="ECO:0000313" key="8">
    <source>
        <dbReference type="EMBL" id="MDL2398412.1"/>
    </source>
</evidence>
<accession>A0ABT7JPZ3</accession>
<dbReference type="Pfam" id="PF00034">
    <property type="entry name" value="Cytochrom_C"/>
    <property type="match status" value="1"/>
</dbReference>
<sequence length="270" mass="28616">MSPERPISPKNRWSMTAVCVTAAVFVVAALLGFVFLPYAQAGVKPSSLWDTICAAAGVPRQSSAAEPVTPDFKTSAVVMTVATLGRPSPESIGRGATLAHQCAICHGPTGISRADSPNLAGQFIGAIYKQLEDFKSGARTNAVMSPLVVNLSEQDMRDLAAYYAYLPRLPAYHPTQASPAPLIVTNGAPLRGIAPCGSCHGGLENKPGSPWLEGQSPAYIKAQLQAFATGQRRNDVSQQMRNIARALTPQEIDQAADYYSSQPPEFSSAN</sequence>
<evidence type="ECO:0000313" key="9">
    <source>
        <dbReference type="Proteomes" id="UP001172645"/>
    </source>
</evidence>
<evidence type="ECO:0000256" key="1">
    <source>
        <dbReference type="ARBA" id="ARBA00022448"/>
    </source>
</evidence>
<reference evidence="8" key="1">
    <citation type="submission" date="2023-06" db="EMBL/GenBank/DDBJ databases">
        <title>Phylogenetic Diversity of Rhizobium strains.</title>
        <authorList>
            <person name="Moura F.T."/>
            <person name="Helene L.C.F."/>
            <person name="Hungria M."/>
        </authorList>
    </citation>
    <scope>NUCLEOTIDE SEQUENCE</scope>
    <source>
        <strain evidence="8">CCGE526</strain>
    </source>
</reference>
<feature type="domain" description="Cytochrome c" evidence="7">
    <location>
        <begin position="182"/>
        <end position="263"/>
    </location>
</feature>
<keyword evidence="3 6" id="KW-0479">Metal-binding</keyword>
<name>A0ABT7JPZ3_9HYPH</name>
<evidence type="ECO:0000256" key="4">
    <source>
        <dbReference type="ARBA" id="ARBA00022982"/>
    </source>
</evidence>
<dbReference type="Gene3D" id="1.10.760.10">
    <property type="entry name" value="Cytochrome c-like domain"/>
    <property type="match status" value="2"/>
</dbReference>
<dbReference type="InterPro" id="IPR036909">
    <property type="entry name" value="Cyt_c-like_dom_sf"/>
</dbReference>
<dbReference type="Proteomes" id="UP001172645">
    <property type="component" value="Unassembled WGS sequence"/>
</dbReference>
<evidence type="ECO:0000259" key="7">
    <source>
        <dbReference type="PROSITE" id="PS51007"/>
    </source>
</evidence>
<dbReference type="PROSITE" id="PS51007">
    <property type="entry name" value="CYTC"/>
    <property type="match status" value="2"/>
</dbReference>
<dbReference type="PANTHER" id="PTHR33751:SF9">
    <property type="entry name" value="CYTOCHROME C4"/>
    <property type="match status" value="1"/>
</dbReference>
<dbReference type="InterPro" id="IPR050597">
    <property type="entry name" value="Cytochrome_c_Oxidase_Subunit"/>
</dbReference>
<gene>
    <name evidence="8" type="ORF">PY649_05825</name>
</gene>
<proteinExistence type="predicted"/>
<keyword evidence="2 6" id="KW-0349">Heme</keyword>
<dbReference type="SUPFAM" id="SSF46626">
    <property type="entry name" value="Cytochrome c"/>
    <property type="match status" value="2"/>
</dbReference>